<dbReference type="PANTHER" id="PTHR22576:SF37">
    <property type="entry name" value="MUCOSA-ASSOCIATED LYMPHOID TISSUE LYMPHOMA TRANSLOCATION PROTEIN 1"/>
    <property type="match status" value="1"/>
</dbReference>
<evidence type="ECO:0000256" key="1">
    <source>
        <dbReference type="SAM" id="MobiDB-lite"/>
    </source>
</evidence>
<reference evidence="4" key="1">
    <citation type="journal article" date="2019" name="Int. J. Syst. Evol. Microbiol.">
        <title>The Global Catalogue of Microorganisms (GCM) 10K type strain sequencing project: providing services to taxonomists for standard genome sequencing and annotation.</title>
        <authorList>
            <consortium name="The Broad Institute Genomics Platform"/>
            <consortium name="The Broad Institute Genome Sequencing Center for Infectious Disease"/>
            <person name="Wu L."/>
            <person name="Ma J."/>
        </authorList>
    </citation>
    <scope>NUCLEOTIDE SEQUENCE [LARGE SCALE GENOMIC DNA]</scope>
    <source>
        <strain evidence="4">ZS-35-S2</strain>
    </source>
</reference>
<comment type="caution">
    <text evidence="3">The sequence shown here is derived from an EMBL/GenBank/DDBJ whole genome shotgun (WGS) entry which is preliminary data.</text>
</comment>
<dbReference type="NCBIfam" id="NF047832">
    <property type="entry name" value="caspase_w_EACC1"/>
    <property type="match status" value="1"/>
</dbReference>
<sequence>MVENITRLVLRVEDERGDQEGLAELTAALRQELLDLDVDSVEQLSAGEAPPGSRGFDVAALGTLVVTLAGSDVLVALVSAVAMWLTSRRNQVVKVDVDGDVLELSGLPSQERQRLTEQWLRRRAPDGSVLTGTRSALIIASREYQDPGLSQLRSPAHDAEALARVLGNPRIGGFDVTTLLDAPSYEIGETVEDFFADRSPDDLLLMHFSCHGVKDESGELYFASLNTKLRRLGATAVAAEFVNRRMNRSRSRRVVLLLDCCYAGAFERGMTARAGTTVNIEEQFGGRGRAVITASSSMEYAFEGDRLADAYELAPSVFTSALVEGLDTGEADRDQDGQVSLDELYDYVYDKVRVVTPNQTPGKWTFGVQGDIYVARRARPVTRPVPLPSELQQAIDHPIAGIRAGTVPELARLMRSQHAGLALAARLAMEHLAEDDSRAVIAAATEALAAGPKQQPGLPEPQVRTPEREAATPTAETLRSQPAVHQAHVPPQPTSAESIRHPSTAKTPRQHPERTTPTRSRTRWWPATIRGRVIVAALAAAALLVGGVVTWRVLDQAAHSTTIPASFDGQWQGTATTIQNSGAVLTATLGKDLHLGQLASGASSCYSGVLTVSDATDSRLTMRFAPGNQECNPWTVVFTHLSGGDLKMAVDPDSSVNYEQEFEVRMTRQG</sequence>
<dbReference type="PROSITE" id="PS00018">
    <property type="entry name" value="EF_HAND_1"/>
    <property type="match status" value="1"/>
</dbReference>
<dbReference type="InterPro" id="IPR011600">
    <property type="entry name" value="Pept_C14_caspase"/>
</dbReference>
<dbReference type="RefSeq" id="WP_377431540.1">
    <property type="nucleotide sequence ID" value="NZ_JBHSPR010000056.1"/>
</dbReference>
<dbReference type="EMBL" id="JBHSPR010000056">
    <property type="protein sequence ID" value="MFC6022221.1"/>
    <property type="molecule type" value="Genomic_DNA"/>
</dbReference>
<evidence type="ECO:0000313" key="4">
    <source>
        <dbReference type="Proteomes" id="UP001596203"/>
    </source>
</evidence>
<name>A0ABW1KKH7_9ACTN</name>
<proteinExistence type="predicted"/>
<evidence type="ECO:0000313" key="3">
    <source>
        <dbReference type="EMBL" id="MFC6022221.1"/>
    </source>
</evidence>
<accession>A0ABW1KKH7</accession>
<dbReference type="Gene3D" id="3.40.50.1460">
    <property type="match status" value="1"/>
</dbReference>
<dbReference type="InterPro" id="IPR029030">
    <property type="entry name" value="Caspase-like_dom_sf"/>
</dbReference>
<organism evidence="3 4">
    <name type="scientific">Plantactinospora solaniradicis</name>
    <dbReference type="NCBI Taxonomy" id="1723736"/>
    <lineage>
        <taxon>Bacteria</taxon>
        <taxon>Bacillati</taxon>
        <taxon>Actinomycetota</taxon>
        <taxon>Actinomycetes</taxon>
        <taxon>Micromonosporales</taxon>
        <taxon>Micromonosporaceae</taxon>
        <taxon>Plantactinospora</taxon>
    </lineage>
</organism>
<dbReference type="PANTHER" id="PTHR22576">
    <property type="entry name" value="MUCOSA ASSOCIATED LYMPHOID TISSUE LYMPHOMA TRANSLOCATION PROTEIN 1/PARACASPASE"/>
    <property type="match status" value="1"/>
</dbReference>
<dbReference type="SUPFAM" id="SSF52129">
    <property type="entry name" value="Caspase-like"/>
    <property type="match status" value="1"/>
</dbReference>
<dbReference type="InterPro" id="IPR052039">
    <property type="entry name" value="Caspase-related_regulators"/>
</dbReference>
<keyword evidence="4" id="KW-1185">Reference proteome</keyword>
<dbReference type="InterPro" id="IPR018247">
    <property type="entry name" value="EF_Hand_1_Ca_BS"/>
</dbReference>
<feature type="region of interest" description="Disordered" evidence="1">
    <location>
        <begin position="450"/>
        <end position="521"/>
    </location>
</feature>
<feature type="domain" description="Peptidase C14 caspase" evidence="2">
    <location>
        <begin position="134"/>
        <end position="357"/>
    </location>
</feature>
<dbReference type="Proteomes" id="UP001596203">
    <property type="component" value="Unassembled WGS sequence"/>
</dbReference>
<dbReference type="Pfam" id="PF00656">
    <property type="entry name" value="Peptidase_C14"/>
    <property type="match status" value="1"/>
</dbReference>
<evidence type="ECO:0000259" key="2">
    <source>
        <dbReference type="Pfam" id="PF00656"/>
    </source>
</evidence>
<protein>
    <submittedName>
        <fullName evidence="3">Caspase domain-containing protein</fullName>
    </submittedName>
</protein>
<gene>
    <name evidence="3" type="ORF">ACFP2T_39450</name>
</gene>